<keyword evidence="1" id="KW-1185">Reference proteome</keyword>
<protein>
    <submittedName>
        <fullName evidence="2">F-box domain-containing protein</fullName>
    </submittedName>
</protein>
<organism evidence="1 2">
    <name type="scientific">Steinernema glaseri</name>
    <dbReference type="NCBI Taxonomy" id="37863"/>
    <lineage>
        <taxon>Eukaryota</taxon>
        <taxon>Metazoa</taxon>
        <taxon>Ecdysozoa</taxon>
        <taxon>Nematoda</taxon>
        <taxon>Chromadorea</taxon>
        <taxon>Rhabditida</taxon>
        <taxon>Tylenchina</taxon>
        <taxon>Panagrolaimomorpha</taxon>
        <taxon>Strongyloidoidea</taxon>
        <taxon>Steinernematidae</taxon>
        <taxon>Steinernema</taxon>
    </lineage>
</organism>
<accession>A0A1I7Y026</accession>
<reference evidence="2" key="1">
    <citation type="submission" date="2016-11" db="UniProtKB">
        <authorList>
            <consortium name="WormBaseParasite"/>
        </authorList>
    </citation>
    <scope>IDENTIFICATION</scope>
</reference>
<name>A0A1I7Y026_9BILA</name>
<dbReference type="WBParaSite" id="L893_g11078.t1">
    <property type="protein sequence ID" value="L893_g11078.t1"/>
    <property type="gene ID" value="L893_g11078"/>
</dbReference>
<sequence>MDAVPQIFVESVCLLLNRDSIWRSSWISSRWGKISSATINKIHTLQVFVEMTTEKLYAFAHPTILEIDEDVMWWQLDSVPLDSVDLKFITKFRIEACWSVEDRPLPSTDIWKEISLTKVKRLCEFISPTTEGRSMCFDIGYCNKLEIKDASIHKKLLSWRLAVDTVDLWIEREEFLPAVEEFLQNSGPLYSITSWYGNFTTSVDALIDKFVPVDGGIFSLHENTRLTKEQLERLVLKCELSNKKVTLVACPEGATKSSEATDFFDFDKYYGKKGVEEGELIARREGAKLELRVKSFLAGEFRWRWDAPEPKPFFH</sequence>
<proteinExistence type="predicted"/>
<evidence type="ECO:0000313" key="2">
    <source>
        <dbReference type="WBParaSite" id="L893_g11078.t1"/>
    </source>
</evidence>
<dbReference type="AlphaFoldDB" id="A0A1I7Y026"/>
<evidence type="ECO:0000313" key="1">
    <source>
        <dbReference type="Proteomes" id="UP000095287"/>
    </source>
</evidence>
<dbReference type="Proteomes" id="UP000095287">
    <property type="component" value="Unplaced"/>
</dbReference>